<dbReference type="AlphaFoldDB" id="A0A9D2T219"/>
<accession>A0A9D2T219</accession>
<reference evidence="1" key="1">
    <citation type="journal article" date="2021" name="PeerJ">
        <title>Extensive microbial diversity within the chicken gut microbiome revealed by metagenomics and culture.</title>
        <authorList>
            <person name="Gilroy R."/>
            <person name="Ravi A."/>
            <person name="Getino M."/>
            <person name="Pursley I."/>
            <person name="Horton D.L."/>
            <person name="Alikhan N.F."/>
            <person name="Baker D."/>
            <person name="Gharbi K."/>
            <person name="Hall N."/>
            <person name="Watson M."/>
            <person name="Adriaenssens E.M."/>
            <person name="Foster-Nyarko E."/>
            <person name="Jarju S."/>
            <person name="Secka A."/>
            <person name="Antonio M."/>
            <person name="Oren A."/>
            <person name="Chaudhuri R.R."/>
            <person name="La Ragione R."/>
            <person name="Hildebrand F."/>
            <person name="Pallen M.J."/>
        </authorList>
    </citation>
    <scope>NUCLEOTIDE SEQUENCE</scope>
    <source>
        <strain evidence="1">CHK165-2605</strain>
    </source>
</reference>
<evidence type="ECO:0000313" key="1">
    <source>
        <dbReference type="EMBL" id="HJC44218.1"/>
    </source>
</evidence>
<evidence type="ECO:0000313" key="2">
    <source>
        <dbReference type="Proteomes" id="UP000823895"/>
    </source>
</evidence>
<organism evidence="1 2">
    <name type="scientific">Candidatus Mediterraneibacter gallistercoris</name>
    <dbReference type="NCBI Taxonomy" id="2838671"/>
    <lineage>
        <taxon>Bacteria</taxon>
        <taxon>Bacillati</taxon>
        <taxon>Bacillota</taxon>
        <taxon>Clostridia</taxon>
        <taxon>Lachnospirales</taxon>
        <taxon>Lachnospiraceae</taxon>
        <taxon>Mediterraneibacter</taxon>
    </lineage>
</organism>
<name>A0A9D2T219_9FIRM</name>
<protein>
    <submittedName>
        <fullName evidence="1">Class IIb bacteriocin, lactobin A/cerein 7B family</fullName>
    </submittedName>
</protein>
<dbReference type="Proteomes" id="UP000823895">
    <property type="component" value="Unassembled WGS sequence"/>
</dbReference>
<comment type="caution">
    <text evidence="1">The sequence shown here is derived from an EMBL/GenBank/DDBJ whole genome shotgun (WGS) entry which is preliminary data.</text>
</comment>
<reference evidence="1" key="2">
    <citation type="submission" date="2021-04" db="EMBL/GenBank/DDBJ databases">
        <authorList>
            <person name="Gilroy R."/>
        </authorList>
    </citation>
    <scope>NUCLEOTIDE SEQUENCE</scope>
    <source>
        <strain evidence="1">CHK165-2605</strain>
    </source>
</reference>
<gene>
    <name evidence="1" type="ORF">H9756_11185</name>
</gene>
<dbReference type="InterPro" id="IPR023991">
    <property type="entry name" value="Bacteriocin_IIb_lactobn/cerein"/>
</dbReference>
<dbReference type="NCBIfam" id="TIGR03949">
    <property type="entry name" value="bact_IIb_cerein"/>
    <property type="match status" value="1"/>
</dbReference>
<dbReference type="EMBL" id="DWWI01000232">
    <property type="protein sequence ID" value="HJC44218.1"/>
    <property type="molecule type" value="Genomic_DNA"/>
</dbReference>
<sequence>MEMSLNKNFEEMSQNEIMDVDGGIGVLAAAAAVAGVCAAGYGCYQIGVAVGKFVKNVRG</sequence>
<proteinExistence type="predicted"/>